<accession>A0A1G4YNN4</accession>
<protein>
    <submittedName>
        <fullName evidence="2">Uncharacterized protein</fullName>
    </submittedName>
</protein>
<dbReference type="EMBL" id="FMUI01000009">
    <property type="protein sequence ID" value="SCX55053.1"/>
    <property type="molecule type" value="Genomic_DNA"/>
</dbReference>
<name>A0A1G4YNN4_9ENTR</name>
<dbReference type="RefSeq" id="WP_017458852.1">
    <property type="nucleotide sequence ID" value="NZ_FMUI01000009.1"/>
</dbReference>
<reference evidence="2 3" key="1">
    <citation type="submission" date="2016-10" db="EMBL/GenBank/DDBJ databases">
        <authorList>
            <person name="Varghese N."/>
            <person name="Submissions S."/>
        </authorList>
    </citation>
    <scope>NUCLEOTIDE SEQUENCE [LARGE SCALE GENOMIC DNA]</scope>
    <source>
        <strain evidence="2 3">CGMCC 1.12102</strain>
    </source>
</reference>
<feature type="signal peptide" evidence="1">
    <location>
        <begin position="1"/>
        <end position="22"/>
    </location>
</feature>
<evidence type="ECO:0000256" key="1">
    <source>
        <dbReference type="SAM" id="SignalP"/>
    </source>
</evidence>
<feature type="chain" id="PRO_5032354804" evidence="1">
    <location>
        <begin position="23"/>
        <end position="424"/>
    </location>
</feature>
<sequence>MKATRARLSWLIALGALCNASASEQQDSTLAALELADKTEFTAVENKALSGLLEIASSLNENSAKEQRTSLDMRWDKTLLRNWRAVLSNRFDSRFSHHLSQNRNINTLREAWLSYALTSQASVDVGRVNTRYGVALGYNPTDFLGRGTVRSAISADPESLRSNRLGNAMIRLQKFWDNAAATVIWSPKISASHRQNSASLDWNASNPRERVLLAGSYRFAENLNPQLLLLQEEHRSPQLGVNLSRVLSRSALVYAEWAGGRQPFNWQEALPESQWDTAWRNRAAVGLTWTGENHLTLRLEGHYNGSADSQKAISALRTAPPYIAAQIAASPADSTAQQAQDGLTPRRGALLQAYWKDIADQYDFNLIWQRDLQRQKNMGFVELRRHLNSVDIALQWQKIYRPEVKKTYSVQPDRRWQLSVDYYF</sequence>
<dbReference type="Proteomes" id="UP000183569">
    <property type="component" value="Unassembled WGS sequence"/>
</dbReference>
<evidence type="ECO:0000313" key="3">
    <source>
        <dbReference type="Proteomes" id="UP000183569"/>
    </source>
</evidence>
<dbReference type="AlphaFoldDB" id="A0A1G4YNN4"/>
<comment type="caution">
    <text evidence="2">The sequence shown here is derived from an EMBL/GenBank/DDBJ whole genome shotgun (WGS) entry which is preliminary data.</text>
</comment>
<dbReference type="GeneID" id="23844887"/>
<proteinExistence type="predicted"/>
<gene>
    <name evidence="2" type="ORF">SAMN02927897_03092</name>
</gene>
<keyword evidence="1" id="KW-0732">Signal</keyword>
<organism evidence="2 3">
    <name type="scientific">Kosakonia sacchari</name>
    <dbReference type="NCBI Taxonomy" id="1158459"/>
    <lineage>
        <taxon>Bacteria</taxon>
        <taxon>Pseudomonadati</taxon>
        <taxon>Pseudomonadota</taxon>
        <taxon>Gammaproteobacteria</taxon>
        <taxon>Enterobacterales</taxon>
        <taxon>Enterobacteriaceae</taxon>
        <taxon>Kosakonia</taxon>
    </lineage>
</organism>
<evidence type="ECO:0000313" key="2">
    <source>
        <dbReference type="EMBL" id="SCX55053.1"/>
    </source>
</evidence>